<evidence type="ECO:0000313" key="15">
    <source>
        <dbReference type="Proteomes" id="UP000000238"/>
    </source>
</evidence>
<dbReference type="OrthoDB" id="9790784at2"/>
<dbReference type="InterPro" id="IPR023828">
    <property type="entry name" value="Peptidase_S8_Ser-AS"/>
</dbReference>
<dbReference type="AlphaFoldDB" id="Q2SLD1"/>
<dbReference type="SUPFAM" id="SSF52743">
    <property type="entry name" value="Subtilisin-like"/>
    <property type="match status" value="1"/>
</dbReference>
<dbReference type="Gene3D" id="2.60.120.380">
    <property type="match status" value="1"/>
</dbReference>
<dbReference type="InterPro" id="IPR050131">
    <property type="entry name" value="Peptidase_S8_subtilisin-like"/>
</dbReference>
<comment type="subcellular location">
    <subcellularLocation>
        <location evidence="1">Secreted</location>
    </subcellularLocation>
</comment>
<organism evidence="14 15">
    <name type="scientific">Hahella chejuensis (strain KCTC 2396)</name>
    <dbReference type="NCBI Taxonomy" id="349521"/>
    <lineage>
        <taxon>Bacteria</taxon>
        <taxon>Pseudomonadati</taxon>
        <taxon>Pseudomonadota</taxon>
        <taxon>Gammaproteobacteria</taxon>
        <taxon>Oceanospirillales</taxon>
        <taxon>Hahellaceae</taxon>
        <taxon>Hahella</taxon>
    </lineage>
</organism>
<comment type="similarity">
    <text evidence="2 9 10">Belongs to the peptidase S8 family.</text>
</comment>
<evidence type="ECO:0000256" key="2">
    <source>
        <dbReference type="ARBA" id="ARBA00011073"/>
    </source>
</evidence>
<feature type="domain" description="Peptidase S8/S53" evidence="12">
    <location>
        <begin position="146"/>
        <end position="439"/>
    </location>
</feature>
<dbReference type="FunFam" id="3.40.50.200:FF:000022">
    <property type="entry name" value="Extracellular protease"/>
    <property type="match status" value="1"/>
</dbReference>
<feature type="domain" description="Peptidase C-terminal archaeal/bacterial" evidence="13">
    <location>
        <begin position="477"/>
        <end position="545"/>
    </location>
</feature>
<dbReference type="Gene3D" id="3.40.50.200">
    <property type="entry name" value="Peptidase S8/S53 domain"/>
    <property type="match status" value="1"/>
</dbReference>
<dbReference type="GO" id="GO:0005576">
    <property type="term" value="C:extracellular region"/>
    <property type="evidence" value="ECO:0007669"/>
    <property type="project" value="UniProtKB-SubCell"/>
</dbReference>
<accession>Q2SLD1</accession>
<dbReference type="InterPro" id="IPR036852">
    <property type="entry name" value="Peptidase_S8/S53_dom_sf"/>
</dbReference>
<dbReference type="eggNOG" id="COG1404">
    <property type="taxonomic scope" value="Bacteria"/>
</dbReference>
<keyword evidence="6 9" id="KW-0378">Hydrolase</keyword>
<name>Q2SLD1_HAHCH</name>
<dbReference type="InterPro" id="IPR015500">
    <property type="entry name" value="Peptidase_S8_subtilisin-rel"/>
</dbReference>
<reference evidence="14 15" key="1">
    <citation type="journal article" date="2005" name="Nucleic Acids Res.">
        <title>Genomic blueprint of Hahella chejuensis, a marine microbe producing an algicidal agent.</title>
        <authorList>
            <person name="Jeong H."/>
            <person name="Yim J.H."/>
            <person name="Lee C."/>
            <person name="Choi S.-H."/>
            <person name="Park Y.K."/>
            <person name="Yoon S.H."/>
            <person name="Hur C.-G."/>
            <person name="Kang H.-Y."/>
            <person name="Kim D."/>
            <person name="Lee H.H."/>
            <person name="Park K.H."/>
            <person name="Park S.-H."/>
            <person name="Park H.-S."/>
            <person name="Lee H.K."/>
            <person name="Oh T.K."/>
            <person name="Kim J.F."/>
        </authorList>
    </citation>
    <scope>NUCLEOTIDE SEQUENCE [LARGE SCALE GENOMIC DNA]</scope>
    <source>
        <strain evidence="14 15">KCTC 2396</strain>
    </source>
</reference>
<dbReference type="PRINTS" id="PR00723">
    <property type="entry name" value="SUBTILISIN"/>
</dbReference>
<dbReference type="GO" id="GO:0004252">
    <property type="term" value="F:serine-type endopeptidase activity"/>
    <property type="evidence" value="ECO:0007669"/>
    <property type="project" value="UniProtKB-UniRule"/>
</dbReference>
<keyword evidence="5 11" id="KW-0732">Signal</keyword>
<evidence type="ECO:0000256" key="7">
    <source>
        <dbReference type="ARBA" id="ARBA00022825"/>
    </source>
</evidence>
<evidence type="ECO:0000256" key="4">
    <source>
        <dbReference type="ARBA" id="ARBA00022670"/>
    </source>
</evidence>
<dbReference type="RefSeq" id="WP_011395615.1">
    <property type="nucleotide sequence ID" value="NC_007645.1"/>
</dbReference>
<evidence type="ECO:0000256" key="5">
    <source>
        <dbReference type="ARBA" id="ARBA00022729"/>
    </source>
</evidence>
<dbReference type="CDD" id="cd07496">
    <property type="entry name" value="Peptidases_S8_13"/>
    <property type="match status" value="1"/>
</dbReference>
<evidence type="ECO:0000313" key="14">
    <source>
        <dbReference type="EMBL" id="ABC28543.1"/>
    </source>
</evidence>
<keyword evidence="3" id="KW-0964">Secreted</keyword>
<feature type="active site" description="Charge relay system" evidence="9">
    <location>
        <position position="215"/>
    </location>
</feature>
<gene>
    <name evidence="14" type="ordered locus">HCH_01695</name>
</gene>
<dbReference type="PROSITE" id="PS00136">
    <property type="entry name" value="SUBTILASE_ASP"/>
    <property type="match status" value="1"/>
</dbReference>
<feature type="chain" id="PRO_5004215831" evidence="11">
    <location>
        <begin position="24"/>
        <end position="561"/>
    </location>
</feature>
<keyword evidence="15" id="KW-1185">Reference proteome</keyword>
<evidence type="ECO:0000259" key="12">
    <source>
        <dbReference type="Pfam" id="PF00082"/>
    </source>
</evidence>
<dbReference type="InterPro" id="IPR000209">
    <property type="entry name" value="Peptidase_S8/S53_dom"/>
</dbReference>
<evidence type="ECO:0000256" key="1">
    <source>
        <dbReference type="ARBA" id="ARBA00004613"/>
    </source>
</evidence>
<dbReference type="InterPro" id="IPR034176">
    <property type="entry name" value="Peptidases_S8_13"/>
</dbReference>
<dbReference type="EMBL" id="CP000155">
    <property type="protein sequence ID" value="ABC28543.1"/>
    <property type="molecule type" value="Genomic_DNA"/>
</dbReference>
<dbReference type="KEGG" id="hch:HCH_01695"/>
<dbReference type="PROSITE" id="PS51892">
    <property type="entry name" value="SUBTILASE"/>
    <property type="match status" value="1"/>
</dbReference>
<evidence type="ECO:0000256" key="8">
    <source>
        <dbReference type="ARBA" id="ARBA00023145"/>
    </source>
</evidence>
<dbReference type="GO" id="GO:0006508">
    <property type="term" value="P:proteolysis"/>
    <property type="evidence" value="ECO:0007669"/>
    <property type="project" value="UniProtKB-KW"/>
</dbReference>
<dbReference type="PANTHER" id="PTHR43806">
    <property type="entry name" value="PEPTIDASE S8"/>
    <property type="match status" value="1"/>
</dbReference>
<feature type="active site" description="Charge relay system" evidence="9">
    <location>
        <position position="394"/>
    </location>
</feature>
<dbReference type="InterPro" id="IPR022398">
    <property type="entry name" value="Peptidase_S8_His-AS"/>
</dbReference>
<dbReference type="InterPro" id="IPR023827">
    <property type="entry name" value="Peptidase_S8_Asp-AS"/>
</dbReference>
<feature type="signal peptide" evidence="11">
    <location>
        <begin position="1"/>
        <end position="23"/>
    </location>
</feature>
<evidence type="ECO:0000256" key="9">
    <source>
        <dbReference type="PROSITE-ProRule" id="PRU01240"/>
    </source>
</evidence>
<protein>
    <submittedName>
        <fullName evidence="14">Subtilisin-like serine protease</fullName>
    </submittedName>
</protein>
<dbReference type="Pfam" id="PF04151">
    <property type="entry name" value="PPC"/>
    <property type="match status" value="1"/>
</dbReference>
<keyword evidence="7 9" id="KW-0720">Serine protease</keyword>
<dbReference type="InterPro" id="IPR007280">
    <property type="entry name" value="Peptidase_C_arc/bac"/>
</dbReference>
<proteinExistence type="inferred from homology"/>
<evidence type="ECO:0000259" key="13">
    <source>
        <dbReference type="Pfam" id="PF04151"/>
    </source>
</evidence>
<sequence>MRLALLLMTAVVLTGLQGESVLAQDFTLRPQRLIVHYAGDASPPRSSSSFSIISPSARNALQSMDYLRPLAVGARRLYQAKRRLTQSELAQLKRDLLSDASILDVEEDILLQKATAPNDPRYGEQWGYFDEVAGVNAPAAWSLATGAGVIAAVLDTGIVAHSDMDANVVPGYDFISDPIVANDGDGRDADAGDPGDWVAQDECYDGSEAENSSWHGSHVAGTIAAVTNNQVGVAGLAFNARILPVRVLGKCGGYLSDIADALVWAAGAPVDGAPENLHPAKVINMSLTGQGRCGGTMQSAINMARQRHVSVVVAAGNANADVRQFLPANCKGVIAVAANNREGARAWYSNFGRKVDVSAPGGETDVPGNGVLSIWNTGLTVPGEEAYQFYQGTSMATPHVAGIATLLYEADPGATPGRIESAIKLGARPLPGDCDGGCGAGIADAARALAALNGDLPAPARGVLRLENLQGEENAWDYYRFEVPRGAIEMVVRSFGGTGDVDLYVADDVRPTPNKYDCRPFIDGNEEQCVFPNPEPGVWFIGLRGRHSYRGVSVTASWRKP</sequence>
<dbReference type="PANTHER" id="PTHR43806:SF11">
    <property type="entry name" value="CEREVISIN-RELATED"/>
    <property type="match status" value="1"/>
</dbReference>
<dbReference type="Pfam" id="PF00082">
    <property type="entry name" value="Peptidase_S8"/>
    <property type="match status" value="1"/>
</dbReference>
<dbReference type="PROSITE" id="PS00137">
    <property type="entry name" value="SUBTILASE_HIS"/>
    <property type="match status" value="1"/>
</dbReference>
<feature type="active site" description="Charge relay system" evidence="9">
    <location>
        <position position="155"/>
    </location>
</feature>
<evidence type="ECO:0000256" key="6">
    <source>
        <dbReference type="ARBA" id="ARBA00022801"/>
    </source>
</evidence>
<dbReference type="HOGENOM" id="CLU_011263_8_2_6"/>
<dbReference type="STRING" id="349521.HCH_01695"/>
<dbReference type="PROSITE" id="PS00138">
    <property type="entry name" value="SUBTILASE_SER"/>
    <property type="match status" value="1"/>
</dbReference>
<dbReference type="Proteomes" id="UP000000238">
    <property type="component" value="Chromosome"/>
</dbReference>
<keyword evidence="8" id="KW-0865">Zymogen</keyword>
<evidence type="ECO:0000256" key="3">
    <source>
        <dbReference type="ARBA" id="ARBA00022525"/>
    </source>
</evidence>
<keyword evidence="4 9" id="KW-0645">Protease</keyword>
<evidence type="ECO:0000256" key="10">
    <source>
        <dbReference type="RuleBase" id="RU003355"/>
    </source>
</evidence>
<evidence type="ECO:0000256" key="11">
    <source>
        <dbReference type="SAM" id="SignalP"/>
    </source>
</evidence>